<feature type="domain" description="Cation/H(+) antiporter C-terminal" evidence="13">
    <location>
        <begin position="689"/>
        <end position="846"/>
    </location>
</feature>
<protein>
    <submittedName>
        <fullName evidence="14">Cation/H+ exchanger</fullName>
    </submittedName>
</protein>
<feature type="transmembrane region" description="Helical" evidence="10">
    <location>
        <begin position="183"/>
        <end position="206"/>
    </location>
</feature>
<keyword evidence="3" id="KW-0633">Potassium transport</keyword>
<feature type="domain" description="Cation/H+ exchanger transmembrane" evidence="11">
    <location>
        <begin position="111"/>
        <end position="489"/>
    </location>
</feature>
<dbReference type="InterPro" id="IPR057291">
    <property type="entry name" value="CHX17_2nd"/>
</dbReference>
<feature type="transmembrane region" description="Helical" evidence="10">
    <location>
        <begin position="149"/>
        <end position="167"/>
    </location>
</feature>
<dbReference type="PANTHER" id="PTHR32468">
    <property type="entry name" value="CATION/H + ANTIPORTER"/>
    <property type="match status" value="1"/>
</dbReference>
<dbReference type="GO" id="GO:1902600">
    <property type="term" value="P:proton transmembrane transport"/>
    <property type="evidence" value="ECO:0007669"/>
    <property type="project" value="InterPro"/>
</dbReference>
<dbReference type="FunFam" id="1.20.1530.20:FF:000025">
    <property type="entry name" value="Cation/H(+) antiporter 28"/>
    <property type="match status" value="1"/>
</dbReference>
<reference evidence="14 15" key="1">
    <citation type="submission" date="2019-04" db="EMBL/GenBank/DDBJ databases">
        <title>An improved genome assembly and genetic linkage map for asparagus bean, Vigna unguiculata ssp. sesquipedialis.</title>
        <authorList>
            <person name="Xia Q."/>
            <person name="Zhang R."/>
            <person name="Dong Y."/>
        </authorList>
    </citation>
    <scope>NUCLEOTIDE SEQUENCE [LARGE SCALE GENOMIC DNA]</scope>
    <source>
        <tissue evidence="14">Leaf</tissue>
    </source>
</reference>
<keyword evidence="5" id="KW-0630">Potassium</keyword>
<feature type="transmembrane region" description="Helical" evidence="10">
    <location>
        <begin position="370"/>
        <end position="389"/>
    </location>
</feature>
<evidence type="ECO:0000259" key="11">
    <source>
        <dbReference type="Pfam" id="PF00999"/>
    </source>
</evidence>
<dbReference type="InterPro" id="IPR006153">
    <property type="entry name" value="Cation/H_exchanger_TM"/>
</dbReference>
<evidence type="ECO:0000256" key="1">
    <source>
        <dbReference type="ARBA" id="ARBA00004141"/>
    </source>
</evidence>
<keyword evidence="7" id="KW-0406">Ion transport</keyword>
<dbReference type="Gene3D" id="1.20.1530.20">
    <property type="match status" value="1"/>
</dbReference>
<dbReference type="InterPro" id="IPR038770">
    <property type="entry name" value="Na+/solute_symporter_sf"/>
</dbReference>
<feature type="transmembrane region" description="Helical" evidence="10">
    <location>
        <begin position="98"/>
        <end position="115"/>
    </location>
</feature>
<keyword evidence="15" id="KW-1185">Reference proteome</keyword>
<proteinExistence type="inferred from homology"/>
<dbReference type="GO" id="GO:0016020">
    <property type="term" value="C:membrane"/>
    <property type="evidence" value="ECO:0007669"/>
    <property type="project" value="UniProtKB-SubCell"/>
</dbReference>
<accession>A0A4D6LKB5</accession>
<keyword evidence="4 10" id="KW-0812">Transmembrane</keyword>
<dbReference type="Pfam" id="PF23259">
    <property type="entry name" value="CHX17_C"/>
    <property type="match status" value="1"/>
</dbReference>
<keyword evidence="6 10" id="KW-1133">Transmembrane helix</keyword>
<gene>
    <name evidence="14" type="ORF">DEO72_LG3g3526</name>
</gene>
<feature type="domain" description="Cation/H(+) antiporter central" evidence="12">
    <location>
        <begin position="547"/>
        <end position="684"/>
    </location>
</feature>
<dbReference type="InterPro" id="IPR050794">
    <property type="entry name" value="CPA2_transporter"/>
</dbReference>
<dbReference type="GO" id="GO:0012505">
    <property type="term" value="C:endomembrane system"/>
    <property type="evidence" value="ECO:0007669"/>
    <property type="project" value="TreeGrafter"/>
</dbReference>
<evidence type="ECO:0000256" key="5">
    <source>
        <dbReference type="ARBA" id="ARBA00022958"/>
    </source>
</evidence>
<evidence type="ECO:0000256" key="3">
    <source>
        <dbReference type="ARBA" id="ARBA00022538"/>
    </source>
</evidence>
<evidence type="ECO:0000256" key="9">
    <source>
        <dbReference type="ARBA" id="ARBA00038341"/>
    </source>
</evidence>
<feature type="transmembrane region" description="Helical" evidence="10">
    <location>
        <begin position="410"/>
        <end position="436"/>
    </location>
</feature>
<evidence type="ECO:0000256" key="7">
    <source>
        <dbReference type="ARBA" id="ARBA00023065"/>
    </source>
</evidence>
<evidence type="ECO:0000256" key="4">
    <source>
        <dbReference type="ARBA" id="ARBA00022692"/>
    </source>
</evidence>
<dbReference type="EMBL" id="CP039347">
    <property type="protein sequence ID" value="QCD88973.1"/>
    <property type="molecule type" value="Genomic_DNA"/>
</dbReference>
<evidence type="ECO:0000313" key="14">
    <source>
        <dbReference type="EMBL" id="QCD88973.1"/>
    </source>
</evidence>
<dbReference type="Proteomes" id="UP000501690">
    <property type="component" value="Linkage Group LG3"/>
</dbReference>
<evidence type="ECO:0000259" key="12">
    <source>
        <dbReference type="Pfam" id="PF23256"/>
    </source>
</evidence>
<evidence type="ECO:0000256" key="10">
    <source>
        <dbReference type="SAM" id="Phobius"/>
    </source>
</evidence>
<name>A0A4D6LKB5_VIGUN</name>
<evidence type="ECO:0000259" key="13">
    <source>
        <dbReference type="Pfam" id="PF23259"/>
    </source>
</evidence>
<dbReference type="PANTHER" id="PTHR32468:SF92">
    <property type="entry name" value="CATION_H+ EXCHANGER 3"/>
    <property type="match status" value="1"/>
</dbReference>
<keyword evidence="2" id="KW-0813">Transport</keyword>
<evidence type="ECO:0000256" key="8">
    <source>
        <dbReference type="ARBA" id="ARBA00023136"/>
    </source>
</evidence>
<keyword evidence="8 10" id="KW-0472">Membrane</keyword>
<sequence>MIFGLLASSCCVYICVILEREFLHCLLKASHESRPLASTKNIGKELATIDDNQQKTITRRKNRVLQDENVPAWIDMTIAFTQCSEKLGYLILQLAKNFIVYMAMVLACNGLHFLLKPYSQPRITSDIVVGLVLGNIPFLRKLFDEFNRAFGFIIDFGMMCYMFALGIEMDPYVLFKRPNKDALVAYCAIFSTFAISITTIPFLHFFSRYTGIAFTISISALLASSASPVLTRLITNLKIGKSDIGKLVIAAGMHSDLICLLVFSLCYIFMPTDSYCIGHHRDRTLKSDVKAIIAVVVQTSFTAVVSPVFLAWVNNENPEGRPMKGSHLVLSVAFMALICAPSTLYDFSPVLSAFMTGICLPRDGRVSKWIISKINYILSTIFFPIFFLWMGNAADVTKFRPGDPFTWLRFFLPLLIVVSGKVIGTLISGAILGFNWRESVLIGMLLVTKGHFQIYMAIKLTCHPSTDSADSGLLSVAAIFFAVVHSPVIVAQIIRRARKRAPTHTNALQLLKPSSELRIFLCLHGLDSVPASINFMEISRGISDPGLVIYVAEIIELTEHIASTMESGEGVQSNTIKDKAVIEMREQITNMFQAYIDTDGDGITLKRAMALSTINNMAQNICVLAENLMAALIILPFHRNQRQDGKFDTGNPGFRYVNRKLLKNSPCSVGILVNRGFGSIGKISRTEPSVKVAAIFIGGRDDREALCYVGRVAWHKGVHVTVIRFLVDTSAESSRLAAYRVTLPEQEQEMGLDDECFAQFYEQHIVGGRISYLEKHLANASETFSTLRSFEGEYSLVIVGREGGANSILTKGMNDWQQCPELGPIGDVLSGPDFSKSVSVLIIQQHKLRGELAGLDEDFTIM</sequence>
<organism evidence="14 15">
    <name type="scientific">Vigna unguiculata</name>
    <name type="common">Cowpea</name>
    <dbReference type="NCBI Taxonomy" id="3917"/>
    <lineage>
        <taxon>Eukaryota</taxon>
        <taxon>Viridiplantae</taxon>
        <taxon>Streptophyta</taxon>
        <taxon>Embryophyta</taxon>
        <taxon>Tracheophyta</taxon>
        <taxon>Spermatophyta</taxon>
        <taxon>Magnoliopsida</taxon>
        <taxon>eudicotyledons</taxon>
        <taxon>Gunneridae</taxon>
        <taxon>Pentapetalae</taxon>
        <taxon>rosids</taxon>
        <taxon>fabids</taxon>
        <taxon>Fabales</taxon>
        <taxon>Fabaceae</taxon>
        <taxon>Papilionoideae</taxon>
        <taxon>50 kb inversion clade</taxon>
        <taxon>NPAAA clade</taxon>
        <taxon>indigoferoid/millettioid clade</taxon>
        <taxon>Phaseoleae</taxon>
        <taxon>Vigna</taxon>
    </lineage>
</organism>
<evidence type="ECO:0000313" key="15">
    <source>
        <dbReference type="Proteomes" id="UP000501690"/>
    </source>
</evidence>
<dbReference type="GO" id="GO:0015297">
    <property type="term" value="F:antiporter activity"/>
    <property type="evidence" value="ECO:0007669"/>
    <property type="project" value="InterPro"/>
</dbReference>
<comment type="subcellular location">
    <subcellularLocation>
        <location evidence="1">Membrane</location>
        <topology evidence="1">Multi-pass membrane protein</topology>
    </subcellularLocation>
</comment>
<dbReference type="GO" id="GO:0006885">
    <property type="term" value="P:regulation of pH"/>
    <property type="evidence" value="ECO:0007669"/>
    <property type="project" value="TreeGrafter"/>
</dbReference>
<feature type="transmembrane region" description="Helical" evidence="10">
    <location>
        <begin position="212"/>
        <end position="235"/>
    </location>
</feature>
<evidence type="ECO:0000256" key="6">
    <source>
        <dbReference type="ARBA" id="ARBA00022989"/>
    </source>
</evidence>
<comment type="similarity">
    <text evidence="9">Belongs to the monovalent cation:proton antiporter 2 (CPA2) transporter (TC 2.A.37) family. CHX (TC 2.A.37.4) subfamily.</text>
</comment>
<dbReference type="GO" id="GO:0006813">
    <property type="term" value="P:potassium ion transport"/>
    <property type="evidence" value="ECO:0007669"/>
    <property type="project" value="UniProtKB-KW"/>
</dbReference>
<dbReference type="AlphaFoldDB" id="A0A4D6LKB5"/>
<dbReference type="Pfam" id="PF00999">
    <property type="entry name" value="Na_H_Exchanger"/>
    <property type="match status" value="1"/>
</dbReference>
<feature type="transmembrane region" description="Helical" evidence="10">
    <location>
        <begin position="473"/>
        <end position="494"/>
    </location>
</feature>
<dbReference type="Pfam" id="PF23256">
    <property type="entry name" value="CHX17_2nd"/>
    <property type="match status" value="1"/>
</dbReference>
<feature type="transmembrane region" description="Helical" evidence="10">
    <location>
        <begin position="325"/>
        <end position="345"/>
    </location>
</feature>
<dbReference type="InterPro" id="IPR057290">
    <property type="entry name" value="CHX17_C"/>
</dbReference>
<feature type="transmembrane region" description="Helical" evidence="10">
    <location>
        <begin position="247"/>
        <end position="270"/>
    </location>
</feature>
<feature type="transmembrane region" description="Helical" evidence="10">
    <location>
        <begin position="290"/>
        <end position="313"/>
    </location>
</feature>
<evidence type="ECO:0000256" key="2">
    <source>
        <dbReference type="ARBA" id="ARBA00022448"/>
    </source>
</evidence>